<sequence>MSPFVQIDDLNMVHTFSLDYMHLRCLGVMKKMLLFWFKDTGIVQHNVEETSESEGFQNDEDSSDEEEPLKNYSAPKHLNAEIWETSYEHPAKRLELNNSWTITTSQLSIEQISNDSCSPQRMNPPSSSPASLFLNKRGPQIFTGSPSENKAQLLLKKINGLQYDINSMKRENISSRLETIENKLVAPTTRDPNHTFILMKDNEIFKNMPFGTDEELLN</sequence>
<evidence type="ECO:0000256" key="1">
    <source>
        <dbReference type="SAM" id="MobiDB-lite"/>
    </source>
</evidence>
<keyword evidence="3" id="KW-1185">Reference proteome</keyword>
<evidence type="ECO:0000313" key="3">
    <source>
        <dbReference type="Proteomes" id="UP001154078"/>
    </source>
</evidence>
<protein>
    <submittedName>
        <fullName evidence="2">Uncharacterized protein</fullName>
    </submittedName>
</protein>
<name>A0A9P0BH89_BRAAE</name>
<feature type="region of interest" description="Disordered" evidence="1">
    <location>
        <begin position="48"/>
        <end position="74"/>
    </location>
</feature>
<reference evidence="2" key="1">
    <citation type="submission" date="2021-12" db="EMBL/GenBank/DDBJ databases">
        <authorList>
            <person name="King R."/>
        </authorList>
    </citation>
    <scope>NUCLEOTIDE SEQUENCE</scope>
</reference>
<evidence type="ECO:0000313" key="2">
    <source>
        <dbReference type="EMBL" id="CAH0563097.1"/>
    </source>
</evidence>
<dbReference type="EMBL" id="OV121139">
    <property type="protein sequence ID" value="CAH0563097.1"/>
    <property type="molecule type" value="Genomic_DNA"/>
</dbReference>
<dbReference type="OrthoDB" id="10613502at2759"/>
<dbReference type="Proteomes" id="UP001154078">
    <property type="component" value="Chromosome 8"/>
</dbReference>
<feature type="compositionally biased region" description="Acidic residues" evidence="1">
    <location>
        <begin position="49"/>
        <end position="67"/>
    </location>
</feature>
<gene>
    <name evidence="2" type="ORF">MELIAE_LOCUS12082</name>
</gene>
<accession>A0A9P0BH89</accession>
<proteinExistence type="predicted"/>
<dbReference type="AlphaFoldDB" id="A0A9P0BH89"/>
<organism evidence="2 3">
    <name type="scientific">Brassicogethes aeneus</name>
    <name type="common">Rape pollen beetle</name>
    <name type="synonym">Meligethes aeneus</name>
    <dbReference type="NCBI Taxonomy" id="1431903"/>
    <lineage>
        <taxon>Eukaryota</taxon>
        <taxon>Metazoa</taxon>
        <taxon>Ecdysozoa</taxon>
        <taxon>Arthropoda</taxon>
        <taxon>Hexapoda</taxon>
        <taxon>Insecta</taxon>
        <taxon>Pterygota</taxon>
        <taxon>Neoptera</taxon>
        <taxon>Endopterygota</taxon>
        <taxon>Coleoptera</taxon>
        <taxon>Polyphaga</taxon>
        <taxon>Cucujiformia</taxon>
        <taxon>Nitidulidae</taxon>
        <taxon>Meligethinae</taxon>
        <taxon>Brassicogethes</taxon>
    </lineage>
</organism>